<dbReference type="SUPFAM" id="SSF56935">
    <property type="entry name" value="Porins"/>
    <property type="match status" value="1"/>
</dbReference>
<evidence type="ECO:0008006" key="3">
    <source>
        <dbReference type="Google" id="ProtNLM"/>
    </source>
</evidence>
<dbReference type="RefSeq" id="WP_264434844.1">
    <property type="nucleotide sequence ID" value="NZ_CP081495.1"/>
</dbReference>
<proteinExistence type="predicted"/>
<accession>A0ABY6M441</accession>
<keyword evidence="2" id="KW-1185">Reference proteome</keyword>
<dbReference type="Proteomes" id="UP001163328">
    <property type="component" value="Chromosome"/>
</dbReference>
<organism evidence="1 2">
    <name type="scientific">Flavobacterium agricola</name>
    <dbReference type="NCBI Taxonomy" id="2870839"/>
    <lineage>
        <taxon>Bacteria</taxon>
        <taxon>Pseudomonadati</taxon>
        <taxon>Bacteroidota</taxon>
        <taxon>Flavobacteriia</taxon>
        <taxon>Flavobacteriales</taxon>
        <taxon>Flavobacteriaceae</taxon>
        <taxon>Flavobacterium</taxon>
    </lineage>
</organism>
<reference evidence="1" key="1">
    <citation type="submission" date="2021-08" db="EMBL/GenBank/DDBJ databases">
        <title>Flavobacterium sp. strain CC-SYL302.</title>
        <authorList>
            <person name="Lin S.-Y."/>
            <person name="Lee T.-H."/>
            <person name="Young C.-C."/>
        </authorList>
    </citation>
    <scope>NUCLEOTIDE SEQUENCE</scope>
    <source>
        <strain evidence="1">CC-SYL302</strain>
    </source>
</reference>
<name>A0ABY6M441_9FLAO</name>
<evidence type="ECO:0000313" key="1">
    <source>
        <dbReference type="EMBL" id="UYW02308.1"/>
    </source>
</evidence>
<sequence>MSTLFFSALTFAQTPVKKDTVADTQLDEVVVQNKYYKKYNTRNISSALRLEAEMLAIPQNIQLISSEVLRDQAVFNVTEAVTRNVSGTFREELHNAISPDIFSRGAILMPNETG</sequence>
<gene>
    <name evidence="1" type="ORF">K5I29_05250</name>
</gene>
<protein>
    <recommendedName>
        <fullName evidence="3">TonB-dependent receptor</fullName>
    </recommendedName>
</protein>
<evidence type="ECO:0000313" key="2">
    <source>
        <dbReference type="Proteomes" id="UP001163328"/>
    </source>
</evidence>
<dbReference type="EMBL" id="CP081495">
    <property type="protein sequence ID" value="UYW02308.1"/>
    <property type="molecule type" value="Genomic_DNA"/>
</dbReference>